<evidence type="ECO:0000256" key="1">
    <source>
        <dbReference type="ARBA" id="ARBA00008392"/>
    </source>
</evidence>
<keyword evidence="3 6" id="KW-0663">Pyridoxal phosphate</keyword>
<dbReference type="SUPFAM" id="SSF53383">
    <property type="entry name" value="PLP-dependent transferases"/>
    <property type="match status" value="1"/>
</dbReference>
<dbReference type="Pfam" id="PF00155">
    <property type="entry name" value="Aminotran_1_2"/>
    <property type="match status" value="1"/>
</dbReference>
<dbReference type="InterPro" id="IPR004839">
    <property type="entry name" value="Aminotransferase_I/II_large"/>
</dbReference>
<dbReference type="InterPro" id="IPR015422">
    <property type="entry name" value="PyrdxlP-dep_Trfase_small"/>
</dbReference>
<comment type="catalytic activity">
    <reaction evidence="5">
        <text>6-carboxyhexanoyl-[ACP] + L-alanine + H(+) = (8S)-8-amino-7-oxononanoate + holo-[ACP] + CO2</text>
        <dbReference type="Rhea" id="RHEA:42288"/>
        <dbReference type="Rhea" id="RHEA-COMP:9685"/>
        <dbReference type="Rhea" id="RHEA-COMP:9955"/>
        <dbReference type="ChEBI" id="CHEBI:15378"/>
        <dbReference type="ChEBI" id="CHEBI:16526"/>
        <dbReference type="ChEBI" id="CHEBI:57972"/>
        <dbReference type="ChEBI" id="CHEBI:64479"/>
        <dbReference type="ChEBI" id="CHEBI:78846"/>
        <dbReference type="ChEBI" id="CHEBI:149468"/>
        <dbReference type="EC" id="2.3.1.47"/>
    </reaction>
</comment>
<dbReference type="Gene3D" id="3.40.640.10">
    <property type="entry name" value="Type I PLP-dependent aspartate aminotransferase-like (Major domain)"/>
    <property type="match status" value="1"/>
</dbReference>
<evidence type="ECO:0000256" key="6">
    <source>
        <dbReference type="HAMAP-Rule" id="MF_00985"/>
    </source>
</evidence>
<comment type="cofactor">
    <cofactor evidence="6">
        <name>pyridoxal 5'-phosphate</name>
        <dbReference type="ChEBI" id="CHEBI:597326"/>
    </cofactor>
    <text evidence="6">Binds 1 pyridoxal phosphate per subunit.</text>
</comment>
<dbReference type="InterPro" id="IPR050087">
    <property type="entry name" value="AON_synthase_class-II"/>
</dbReference>
<keyword evidence="9" id="KW-1185">Reference proteome</keyword>
<dbReference type="EMBL" id="BAABAQ010000014">
    <property type="protein sequence ID" value="GAA4204810.1"/>
    <property type="molecule type" value="Genomic_DNA"/>
</dbReference>
<comment type="subunit">
    <text evidence="6">Homodimer.</text>
</comment>
<feature type="binding site" description="in other chain" evidence="6">
    <location>
        <position position="183"/>
    </location>
    <ligand>
        <name>pyridoxal 5'-phosphate</name>
        <dbReference type="ChEBI" id="CHEBI:597326"/>
        <note>ligand shared between dimeric partners</note>
    </ligand>
</feature>
<dbReference type="EC" id="2.3.1.29" evidence="6"/>
<comment type="catalytic activity">
    <reaction evidence="6">
        <text>glycine + acetyl-CoA = (2S)-2-amino-3-oxobutanoate + CoA</text>
        <dbReference type="Rhea" id="RHEA:20736"/>
        <dbReference type="ChEBI" id="CHEBI:57287"/>
        <dbReference type="ChEBI" id="CHEBI:57288"/>
        <dbReference type="ChEBI" id="CHEBI:57305"/>
        <dbReference type="ChEBI" id="CHEBI:78948"/>
        <dbReference type="EC" id="2.3.1.29"/>
    </reaction>
</comment>
<dbReference type="PANTHER" id="PTHR13693">
    <property type="entry name" value="CLASS II AMINOTRANSFERASE/8-AMINO-7-OXONONANOATE SYNTHASE"/>
    <property type="match status" value="1"/>
</dbReference>
<dbReference type="InterPro" id="IPR015424">
    <property type="entry name" value="PyrdxlP-dep_Trfase"/>
</dbReference>
<comment type="similarity">
    <text evidence="1 6">Belongs to the class-II pyridoxal-phosphate-dependent aminotransferase family.</text>
</comment>
<evidence type="ECO:0000313" key="8">
    <source>
        <dbReference type="EMBL" id="GAA4204810.1"/>
    </source>
</evidence>
<organism evidence="8 9">
    <name type="scientific">Streptosporangium oxazolinicum</name>
    <dbReference type="NCBI Taxonomy" id="909287"/>
    <lineage>
        <taxon>Bacteria</taxon>
        <taxon>Bacillati</taxon>
        <taxon>Actinomycetota</taxon>
        <taxon>Actinomycetes</taxon>
        <taxon>Streptosporangiales</taxon>
        <taxon>Streptosporangiaceae</taxon>
        <taxon>Streptosporangium</taxon>
    </lineage>
</organism>
<dbReference type="InterPro" id="IPR001917">
    <property type="entry name" value="Aminotrans_II_pyridoxalP_BS"/>
</dbReference>
<comment type="function">
    <text evidence="6">Catalyzes the cleavage of 2-amino-3-ketobutyrate to glycine and acetyl-CoA.</text>
</comment>
<feature type="binding site" description="in other chain" evidence="6">
    <location>
        <begin position="111"/>
        <end position="112"/>
    </location>
    <ligand>
        <name>pyridoxal 5'-phosphate</name>
        <dbReference type="ChEBI" id="CHEBI:597326"/>
        <note>ligand shared between dimeric partners</note>
    </ligand>
</feature>
<evidence type="ECO:0000256" key="3">
    <source>
        <dbReference type="ARBA" id="ARBA00022898"/>
    </source>
</evidence>
<feature type="domain" description="Aminotransferase class I/classII large" evidence="7">
    <location>
        <begin position="43"/>
        <end position="385"/>
    </location>
</feature>
<evidence type="ECO:0000259" key="7">
    <source>
        <dbReference type="Pfam" id="PF00155"/>
    </source>
</evidence>
<dbReference type="Proteomes" id="UP001501251">
    <property type="component" value="Unassembled WGS sequence"/>
</dbReference>
<evidence type="ECO:0000256" key="4">
    <source>
        <dbReference type="ARBA" id="ARBA00023315"/>
    </source>
</evidence>
<feature type="binding site" evidence="6">
    <location>
        <position position="366"/>
    </location>
    <ligand>
        <name>substrate</name>
    </ligand>
</feature>
<name>A0ABP8BE86_9ACTN</name>
<dbReference type="InterPro" id="IPR015421">
    <property type="entry name" value="PyrdxlP-dep_Trfase_major"/>
</dbReference>
<accession>A0ABP8BE86</accession>
<evidence type="ECO:0000256" key="2">
    <source>
        <dbReference type="ARBA" id="ARBA00022679"/>
    </source>
</evidence>
<dbReference type="Gene3D" id="3.90.1150.10">
    <property type="entry name" value="Aspartate Aminotransferase, domain 1"/>
    <property type="match status" value="1"/>
</dbReference>
<evidence type="ECO:0000313" key="9">
    <source>
        <dbReference type="Proteomes" id="UP001501251"/>
    </source>
</evidence>
<feature type="binding site" description="in other chain" evidence="6">
    <location>
        <begin position="239"/>
        <end position="242"/>
    </location>
    <ligand>
        <name>pyridoxal 5'-phosphate</name>
        <dbReference type="ChEBI" id="CHEBI:597326"/>
        <note>ligand shared between dimeric partners</note>
    </ligand>
</feature>
<feature type="binding site" evidence="6">
    <location>
        <begin position="272"/>
        <end position="273"/>
    </location>
    <ligand>
        <name>pyridoxal 5'-phosphate</name>
        <dbReference type="ChEBI" id="CHEBI:597326"/>
        <note>ligand shared between dimeric partners</note>
    </ligand>
</feature>
<dbReference type="RefSeq" id="WP_344921923.1">
    <property type="nucleotide sequence ID" value="NZ_BAABAQ010000014.1"/>
</dbReference>
<dbReference type="NCBIfam" id="NF005394">
    <property type="entry name" value="PRK06939.1"/>
    <property type="match status" value="1"/>
</dbReference>
<gene>
    <name evidence="6" type="primary">kbl</name>
    <name evidence="8" type="ORF">GCM10022252_64340</name>
</gene>
<sequence>MFDNLRDDFRTTLNEITEAGLLKPERVITTPQRAGIAVAGGGEVLNFCANNYLGLADHPEVVAAAQEALDRWGFGMASVRFICGTQEVHKELEARLSDFLGQEDTVLYSSCFDANGGVFETLLDDRDAVISDALNHASVIDGIRLSKARRLRYANRDLAELEARLKESSGARRRLIVTDGVFSMDGYVAPLDEICDLAERYEAMVMVDDSHAVGFVGEHGGGTPELHGVRDRVDILTGTLGKALGGASGGYVAARKEICELLRQRSRPYLFSNSLAPVIAAASLRVLDLISGSDEARTRLRANTERFRTGMTEAGFEILPGDHPIVPVMIGDAAEAAAMAERLLELGVYVIGFSYPVVPHGQARIRVQLSAAHSAEDVDRALKAFATARG</sequence>
<feature type="binding site" description="in other chain" evidence="6">
    <location>
        <begin position="208"/>
        <end position="211"/>
    </location>
    <ligand>
        <name>pyridoxal 5'-phosphate</name>
        <dbReference type="ChEBI" id="CHEBI:597326"/>
        <note>ligand shared between dimeric partners</note>
    </ligand>
</feature>
<dbReference type="CDD" id="cd06454">
    <property type="entry name" value="KBL_like"/>
    <property type="match status" value="1"/>
</dbReference>
<dbReference type="HAMAP" id="MF_00985">
    <property type="entry name" value="2am3keto_CoA_ligase"/>
    <property type="match status" value="1"/>
</dbReference>
<comment type="pathway">
    <text evidence="6">Amino-acid degradation; L-threonine degradation via oxydo-reductase pathway; glycine from L-threonine: step 2/2.</text>
</comment>
<evidence type="ECO:0000256" key="5">
    <source>
        <dbReference type="ARBA" id="ARBA00047715"/>
    </source>
</evidence>
<feature type="modified residue" description="N6-(pyridoxal phosphate)lysine" evidence="6">
    <location>
        <position position="242"/>
    </location>
</feature>
<comment type="caution">
    <text evidence="8">The sequence shown here is derived from an EMBL/GenBank/DDBJ whole genome shotgun (WGS) entry which is preliminary data.</text>
</comment>
<dbReference type="PANTHER" id="PTHR13693:SF102">
    <property type="entry name" value="2-AMINO-3-KETOBUTYRATE COENZYME A LIGASE, MITOCHONDRIAL"/>
    <property type="match status" value="1"/>
</dbReference>
<reference evidence="9" key="1">
    <citation type="journal article" date="2019" name="Int. J. Syst. Evol. Microbiol.">
        <title>The Global Catalogue of Microorganisms (GCM) 10K type strain sequencing project: providing services to taxonomists for standard genome sequencing and annotation.</title>
        <authorList>
            <consortium name="The Broad Institute Genomics Platform"/>
            <consortium name="The Broad Institute Genome Sequencing Center for Infectious Disease"/>
            <person name="Wu L."/>
            <person name="Ma J."/>
        </authorList>
    </citation>
    <scope>NUCLEOTIDE SEQUENCE [LARGE SCALE GENOMIC DNA]</scope>
    <source>
        <strain evidence="9">JCM 17388</strain>
    </source>
</reference>
<dbReference type="NCBIfam" id="TIGR01822">
    <property type="entry name" value="2am3keto_CoA"/>
    <property type="match status" value="1"/>
</dbReference>
<protein>
    <recommendedName>
        <fullName evidence="6">2-amino-3-ketobutyrate coenzyme A ligase</fullName>
        <shortName evidence="6">AKB ligase</shortName>
        <ecNumber evidence="6">2.3.1.29</ecNumber>
    </recommendedName>
    <alternativeName>
        <fullName evidence="6">Glycine acetyltransferase</fullName>
    </alternativeName>
</protein>
<keyword evidence="4 6" id="KW-0012">Acyltransferase</keyword>
<feature type="binding site" evidence="6">
    <location>
        <position position="136"/>
    </location>
    <ligand>
        <name>substrate</name>
    </ligand>
</feature>
<proteinExistence type="inferred from homology"/>
<dbReference type="InterPro" id="IPR011282">
    <property type="entry name" value="2am3keto_CoA_ligase"/>
</dbReference>
<keyword evidence="2 6" id="KW-0808">Transferase</keyword>
<dbReference type="PROSITE" id="PS00599">
    <property type="entry name" value="AA_TRANSFER_CLASS_2"/>
    <property type="match status" value="1"/>
</dbReference>